<dbReference type="InterPro" id="IPR013762">
    <property type="entry name" value="Integrase-like_cat_sf"/>
</dbReference>
<dbReference type="InterPro" id="IPR002104">
    <property type="entry name" value="Integrase_catalytic"/>
</dbReference>
<dbReference type="Gene3D" id="1.10.150.130">
    <property type="match status" value="1"/>
</dbReference>
<protein>
    <submittedName>
        <fullName evidence="8">Tyrosine-type recombinase/integrase</fullName>
    </submittedName>
</protein>
<comment type="caution">
    <text evidence="8">The sequence shown here is derived from an EMBL/GenBank/DDBJ whole genome shotgun (WGS) entry which is preliminary data.</text>
</comment>
<dbReference type="InterPro" id="IPR050090">
    <property type="entry name" value="Tyrosine_recombinase_XerCD"/>
</dbReference>
<dbReference type="PANTHER" id="PTHR30349">
    <property type="entry name" value="PHAGE INTEGRASE-RELATED"/>
    <property type="match status" value="1"/>
</dbReference>
<dbReference type="InterPro" id="IPR011010">
    <property type="entry name" value="DNA_brk_join_enz"/>
</dbReference>
<dbReference type="InterPro" id="IPR044068">
    <property type="entry name" value="CB"/>
</dbReference>
<gene>
    <name evidence="8" type="ORF">HND93_03385</name>
</gene>
<evidence type="ECO:0000259" key="7">
    <source>
        <dbReference type="PROSITE" id="PS51900"/>
    </source>
</evidence>
<dbReference type="Proteomes" id="UP000584642">
    <property type="component" value="Unassembled WGS sequence"/>
</dbReference>
<evidence type="ECO:0000256" key="5">
    <source>
        <dbReference type="PROSITE-ProRule" id="PRU01248"/>
    </source>
</evidence>
<dbReference type="PROSITE" id="PS51900">
    <property type="entry name" value="CB"/>
    <property type="match status" value="1"/>
</dbReference>
<proteinExistence type="inferred from homology"/>
<keyword evidence="2" id="KW-0229">DNA integration</keyword>
<keyword evidence="9" id="KW-1185">Reference proteome</keyword>
<feature type="domain" description="Core-binding (CB)" evidence="7">
    <location>
        <begin position="98"/>
        <end position="185"/>
    </location>
</feature>
<accession>A0ABX2T6A5</accession>
<dbReference type="SUPFAM" id="SSF56349">
    <property type="entry name" value="DNA breaking-rejoining enzymes"/>
    <property type="match status" value="1"/>
</dbReference>
<dbReference type="PANTHER" id="PTHR30349:SF41">
    <property type="entry name" value="INTEGRASE_RECOMBINASE PROTEIN MJ0367-RELATED"/>
    <property type="match status" value="1"/>
</dbReference>
<reference evidence="8 9" key="1">
    <citation type="submission" date="2020-05" db="EMBL/GenBank/DDBJ databases">
        <title>Azospirillum oleiclasticum sp. nov, a nitrogen-fixing and heavy crude oil-emulsifying bacterium isolated from the crude oil of Yumen Oilfield.</title>
        <authorList>
            <person name="Wu D."/>
            <person name="Cai M."/>
            <person name="Zhang X."/>
        </authorList>
    </citation>
    <scope>NUCLEOTIDE SEQUENCE [LARGE SCALE GENOMIC DNA]</scope>
    <source>
        <strain evidence="8 9">ROY-1-1-2</strain>
    </source>
</reference>
<evidence type="ECO:0000256" key="3">
    <source>
        <dbReference type="ARBA" id="ARBA00023125"/>
    </source>
</evidence>
<feature type="domain" description="Tyr recombinase" evidence="6">
    <location>
        <begin position="206"/>
        <end position="385"/>
    </location>
</feature>
<evidence type="ECO:0000256" key="2">
    <source>
        <dbReference type="ARBA" id="ARBA00022908"/>
    </source>
</evidence>
<dbReference type="InterPro" id="IPR010998">
    <property type="entry name" value="Integrase_recombinase_N"/>
</dbReference>
<comment type="similarity">
    <text evidence="1">Belongs to the 'phage' integrase family.</text>
</comment>
<keyword evidence="3 5" id="KW-0238">DNA-binding</keyword>
<evidence type="ECO:0000313" key="9">
    <source>
        <dbReference type="Proteomes" id="UP000584642"/>
    </source>
</evidence>
<organism evidence="8 9">
    <name type="scientific">Azospirillum oleiclasticum</name>
    <dbReference type="NCBI Taxonomy" id="2735135"/>
    <lineage>
        <taxon>Bacteria</taxon>
        <taxon>Pseudomonadati</taxon>
        <taxon>Pseudomonadota</taxon>
        <taxon>Alphaproteobacteria</taxon>
        <taxon>Rhodospirillales</taxon>
        <taxon>Azospirillaceae</taxon>
        <taxon>Azospirillum</taxon>
    </lineage>
</organism>
<evidence type="ECO:0000259" key="6">
    <source>
        <dbReference type="PROSITE" id="PS51898"/>
    </source>
</evidence>
<evidence type="ECO:0000256" key="4">
    <source>
        <dbReference type="ARBA" id="ARBA00023172"/>
    </source>
</evidence>
<sequence length="390" mass="45687">MSDEIEIRTRREYGPGYVRVLARFGYYEELVSLEGIQARLVKRRDSKNYYIELMLEGVECPRPTSLKTSDLQKAIELAREKYRDAIRRVIREEPLGEPLMKDLLDAFIRWQRERVIKKEFEHNRIRRHRSISVNHILPLLGHRHLSSLTTEDAAKFQRERLKSGAKPSTVATDVATLRDWARFGMERGYRKIPLVAPVKHADPVTVESSWFEPEEMRRLRNALRHEDPVLRNLVLFLYHTGCRPTEAGNLRFEDVIPHKPRGGAPSVRLRLRGKGKNRVIPVLPVVRTIVERMAAHHGRRTGQIFPDVKRLSERFRYFLLKEGLYYDAEGNRRRLYSLRHTRATQELLRGQVPAVLAGWMGHTIEIQQRVYSKVLKVVEQEGLMRRGRGR</sequence>
<dbReference type="RefSeq" id="WP_180280459.1">
    <property type="nucleotide sequence ID" value="NZ_JABFDB010000001.1"/>
</dbReference>
<name>A0ABX2T6A5_9PROT</name>
<evidence type="ECO:0000313" key="8">
    <source>
        <dbReference type="EMBL" id="NYZ18743.1"/>
    </source>
</evidence>
<keyword evidence="4" id="KW-0233">DNA recombination</keyword>
<dbReference type="PROSITE" id="PS51898">
    <property type="entry name" value="TYR_RECOMBINASE"/>
    <property type="match status" value="1"/>
</dbReference>
<dbReference type="EMBL" id="JABFDB010000001">
    <property type="protein sequence ID" value="NYZ18743.1"/>
    <property type="molecule type" value="Genomic_DNA"/>
</dbReference>
<evidence type="ECO:0000256" key="1">
    <source>
        <dbReference type="ARBA" id="ARBA00008857"/>
    </source>
</evidence>
<dbReference type="Gene3D" id="1.10.443.10">
    <property type="entry name" value="Intergrase catalytic core"/>
    <property type="match status" value="1"/>
</dbReference>